<evidence type="ECO:0000256" key="5">
    <source>
        <dbReference type="SAM" id="MobiDB-lite"/>
    </source>
</evidence>
<keyword evidence="8" id="KW-1185">Reference proteome</keyword>
<evidence type="ECO:0000256" key="3">
    <source>
        <dbReference type="ARBA" id="ARBA00023157"/>
    </source>
</evidence>
<feature type="compositionally biased region" description="Basic residues" evidence="5">
    <location>
        <begin position="180"/>
        <end position="192"/>
    </location>
</feature>
<feature type="domain" description="EGF-like" evidence="6">
    <location>
        <begin position="58"/>
        <end position="69"/>
    </location>
</feature>
<reference evidence="7" key="1">
    <citation type="journal article" date="2023" name="G3 (Bethesda)">
        <title>A reference genome for the long-term kleptoplast-retaining sea slug Elysia crispata morphotype clarki.</title>
        <authorList>
            <person name="Eastman K.E."/>
            <person name="Pendleton A.L."/>
            <person name="Shaikh M.A."/>
            <person name="Suttiyut T."/>
            <person name="Ogas R."/>
            <person name="Tomko P."/>
            <person name="Gavelis G."/>
            <person name="Widhalm J.R."/>
            <person name="Wisecaver J.H."/>
        </authorList>
    </citation>
    <scope>NUCLEOTIDE SEQUENCE</scope>
    <source>
        <strain evidence="7">ECLA1</strain>
    </source>
</reference>
<dbReference type="PROSITE" id="PS00022">
    <property type="entry name" value="EGF_1"/>
    <property type="match status" value="1"/>
</dbReference>
<dbReference type="Proteomes" id="UP001283361">
    <property type="component" value="Unassembled WGS sequence"/>
</dbReference>
<evidence type="ECO:0000256" key="4">
    <source>
        <dbReference type="ARBA" id="ARBA00023180"/>
    </source>
</evidence>
<comment type="similarity">
    <text evidence="1">Belongs to the EGF-CFC (Cripto-1/FRL1/Cryptic) family.</text>
</comment>
<keyword evidence="2" id="KW-0245">EGF-like domain</keyword>
<feature type="region of interest" description="Disordered" evidence="5">
    <location>
        <begin position="160"/>
        <end position="197"/>
    </location>
</feature>
<evidence type="ECO:0000313" key="7">
    <source>
        <dbReference type="EMBL" id="KAK3780225.1"/>
    </source>
</evidence>
<gene>
    <name evidence="7" type="ORF">RRG08_032337</name>
</gene>
<dbReference type="Pfam" id="PF09443">
    <property type="entry name" value="CFC"/>
    <property type="match status" value="1"/>
</dbReference>
<feature type="compositionally biased region" description="Basic and acidic residues" evidence="5">
    <location>
        <begin position="160"/>
        <end position="178"/>
    </location>
</feature>
<protein>
    <recommendedName>
        <fullName evidence="6">EGF-like domain-containing protein</fullName>
    </recommendedName>
</protein>
<evidence type="ECO:0000313" key="8">
    <source>
        <dbReference type="Proteomes" id="UP001283361"/>
    </source>
</evidence>
<organism evidence="7 8">
    <name type="scientific">Elysia crispata</name>
    <name type="common">lettuce slug</name>
    <dbReference type="NCBI Taxonomy" id="231223"/>
    <lineage>
        <taxon>Eukaryota</taxon>
        <taxon>Metazoa</taxon>
        <taxon>Spiralia</taxon>
        <taxon>Lophotrochozoa</taxon>
        <taxon>Mollusca</taxon>
        <taxon>Gastropoda</taxon>
        <taxon>Heterobranchia</taxon>
        <taxon>Euthyneura</taxon>
        <taxon>Panpulmonata</taxon>
        <taxon>Sacoglossa</taxon>
        <taxon>Placobranchoidea</taxon>
        <taxon>Plakobranchidae</taxon>
        <taxon>Elysia</taxon>
    </lineage>
</organism>
<dbReference type="InterPro" id="IPR019011">
    <property type="entry name" value="Cryptic/Cripto_CFC-dom"/>
</dbReference>
<keyword evidence="3" id="KW-1015">Disulfide bond</keyword>
<dbReference type="EMBL" id="JAWDGP010002753">
    <property type="protein sequence ID" value="KAK3780225.1"/>
    <property type="molecule type" value="Genomic_DNA"/>
</dbReference>
<dbReference type="InterPro" id="IPR000742">
    <property type="entry name" value="EGF"/>
</dbReference>
<dbReference type="GO" id="GO:0007165">
    <property type="term" value="P:signal transduction"/>
    <property type="evidence" value="ECO:0007669"/>
    <property type="project" value="UniProtKB-ARBA"/>
</dbReference>
<keyword evidence="4" id="KW-0325">Glycoprotein</keyword>
<comment type="caution">
    <text evidence="7">The sequence shown here is derived from an EMBL/GenBank/DDBJ whole genome shotgun (WGS) entry which is preliminary data.</text>
</comment>
<dbReference type="AlphaFoldDB" id="A0AAE1DS21"/>
<dbReference type="SUPFAM" id="SSF57196">
    <property type="entry name" value="EGF/Laminin"/>
    <property type="match status" value="2"/>
</dbReference>
<evidence type="ECO:0000256" key="2">
    <source>
        <dbReference type="ARBA" id="ARBA00022536"/>
    </source>
</evidence>
<accession>A0AAE1DS21</accession>
<sequence length="236" mass="26391">MHSKGNNPANPVLVSTPPPQFPSMLRARAQVDASSRQVDPRKTSCCMNGGLCVMGVFCHCGDKYYGFRCEHERVACGPVQHDQWARLGCNLCRCFDARLHCLANVYIGCAGRPINDDIQVDDYEDDMEIFAVGEEPPSLDMDGYETDDYFYYYDDSDQIDYRDSMDNDDRTTEYDPRNPGRSRSRGRSRGKGGHSAGSLLSASPSWILLSLCGLVNLFFMPTLLLASQGWIEILVS</sequence>
<proteinExistence type="inferred from homology"/>
<name>A0AAE1DS21_9GAST</name>
<evidence type="ECO:0000259" key="6">
    <source>
        <dbReference type="PROSITE" id="PS00022"/>
    </source>
</evidence>
<evidence type="ECO:0000256" key="1">
    <source>
        <dbReference type="ARBA" id="ARBA00007384"/>
    </source>
</evidence>